<gene>
    <name evidence="2" type="ORF">KB57_043</name>
</gene>
<dbReference type="GeneID" id="26522999"/>
<dbReference type="Proteomes" id="UP000203990">
    <property type="component" value="Segment"/>
</dbReference>
<evidence type="ECO:0000313" key="3">
    <source>
        <dbReference type="Proteomes" id="UP000203990"/>
    </source>
</evidence>
<proteinExistence type="predicted"/>
<name>A0A0S1S2B3_9CAUD</name>
<protein>
    <submittedName>
        <fullName evidence="2">Uncharacterized protein</fullName>
    </submittedName>
</protein>
<keyword evidence="1" id="KW-1133">Transmembrane helix</keyword>
<dbReference type="RefSeq" id="YP_009187656.1">
    <property type="nucleotide sequence ID" value="NC_028659.1"/>
</dbReference>
<evidence type="ECO:0000256" key="1">
    <source>
        <dbReference type="SAM" id="Phobius"/>
    </source>
</evidence>
<dbReference type="Pfam" id="PF26221">
    <property type="entry name" value="Phage_phiTE_239"/>
    <property type="match status" value="1"/>
</dbReference>
<keyword evidence="3" id="KW-1185">Reference proteome</keyword>
<dbReference type="KEGG" id="vg:26522999"/>
<feature type="transmembrane region" description="Helical" evidence="1">
    <location>
        <begin position="55"/>
        <end position="74"/>
    </location>
</feature>
<feature type="transmembrane region" description="Helical" evidence="1">
    <location>
        <begin position="81"/>
        <end position="103"/>
    </location>
</feature>
<dbReference type="InterPro" id="IPR059028">
    <property type="entry name" value="PhiTE_239"/>
</dbReference>
<keyword evidence="1" id="KW-0472">Membrane</keyword>
<accession>A0A0S1S2B3</accession>
<sequence>MISSVFYFLCFIILLFHSDKGIRIMSVFGMVHIFLENTLLWWFSSNTQFFDLSLYLNLCWFLDISFIFGAACILSGWKKKLTLSVAVPILFCQIISMQFPLIIPGLFDFVINSSYQTWMEIIIFCANFKDTTIKEWIKTATVISLLVIARALPFFTH</sequence>
<keyword evidence="1" id="KW-0812">Transmembrane</keyword>
<evidence type="ECO:0000313" key="2">
    <source>
        <dbReference type="EMBL" id="ALM02436.1"/>
    </source>
</evidence>
<dbReference type="EMBL" id="KT934943">
    <property type="protein sequence ID" value="ALM02436.1"/>
    <property type="molecule type" value="Genomic_DNA"/>
</dbReference>
<organism evidence="2 3">
    <name type="scientific">Klebsiella phage vB_KpnM_KB57</name>
    <dbReference type="NCBI Taxonomy" id="1719140"/>
    <lineage>
        <taxon>Viruses</taxon>
        <taxon>Duplodnaviria</taxon>
        <taxon>Heunggongvirae</taxon>
        <taxon>Uroviricota</taxon>
        <taxon>Caudoviricetes</taxon>
        <taxon>Vequintavirinae</taxon>
        <taxon>Mydovirus</taxon>
        <taxon>Mydovirus KB57</taxon>
    </lineage>
</organism>
<dbReference type="OrthoDB" id="16659at10239"/>
<reference evidence="2 3" key="1">
    <citation type="submission" date="2015-10" db="EMBL/GenBank/DDBJ databases">
        <title>Complete genome sequence of Klebsiella pneumoniae bacteriophage vB_KpnM_KB57.</title>
        <authorList>
            <person name="Volozhantsev N.V."/>
            <person name="Popova A.V."/>
            <person name="Krasilnikova V.M."/>
            <person name="Bogun A.G."/>
        </authorList>
    </citation>
    <scope>NUCLEOTIDE SEQUENCE [LARGE SCALE GENOMIC DNA]</scope>
</reference>